<dbReference type="Proteomes" id="UP000616499">
    <property type="component" value="Unassembled WGS sequence"/>
</dbReference>
<protein>
    <submittedName>
        <fullName evidence="1">Uncharacterized protein</fullName>
    </submittedName>
</protein>
<dbReference type="EMBL" id="BMNW01000009">
    <property type="protein sequence ID" value="GGM23615.1"/>
    <property type="molecule type" value="Genomic_DNA"/>
</dbReference>
<name>A0ABQ2H2B6_9PSED</name>
<comment type="caution">
    <text evidence="1">The sequence shown here is derived from an EMBL/GenBank/DDBJ whole genome shotgun (WGS) entry which is preliminary data.</text>
</comment>
<organism evidence="1 2">
    <name type="scientific">Pseudomonas asuensis</name>
    <dbReference type="NCBI Taxonomy" id="1825787"/>
    <lineage>
        <taxon>Bacteria</taxon>
        <taxon>Pseudomonadati</taxon>
        <taxon>Pseudomonadota</taxon>
        <taxon>Gammaproteobacteria</taxon>
        <taxon>Pseudomonadales</taxon>
        <taxon>Pseudomonadaceae</taxon>
        <taxon>Pseudomonas</taxon>
    </lineage>
</organism>
<accession>A0ABQ2H2B6</accession>
<keyword evidence="2" id="KW-1185">Reference proteome</keyword>
<evidence type="ECO:0000313" key="1">
    <source>
        <dbReference type="EMBL" id="GGM23615.1"/>
    </source>
</evidence>
<proteinExistence type="predicted"/>
<reference evidence="2" key="1">
    <citation type="journal article" date="2019" name="Int. J. Syst. Evol. Microbiol.">
        <title>The Global Catalogue of Microorganisms (GCM) 10K type strain sequencing project: providing services to taxonomists for standard genome sequencing and annotation.</title>
        <authorList>
            <consortium name="The Broad Institute Genomics Platform"/>
            <consortium name="The Broad Institute Genome Sequencing Center for Infectious Disease"/>
            <person name="Wu L."/>
            <person name="Ma J."/>
        </authorList>
    </citation>
    <scope>NUCLEOTIDE SEQUENCE [LARGE SCALE GENOMIC DNA]</scope>
    <source>
        <strain evidence="2">JCM 13501</strain>
    </source>
</reference>
<gene>
    <name evidence="1" type="ORF">GCM10009425_38110</name>
</gene>
<evidence type="ECO:0000313" key="2">
    <source>
        <dbReference type="Proteomes" id="UP000616499"/>
    </source>
</evidence>
<sequence length="71" mass="7811">MRTYTAFFQGGDYGLQHPVLWRSGVYPGESAHVVDARLLKQGNSITISTGPLDKSNEERVATFTAVVPCRL</sequence>